<feature type="non-terminal residue" evidence="1">
    <location>
        <position position="112"/>
    </location>
</feature>
<protein>
    <submittedName>
        <fullName evidence="1">Uncharacterized protein</fullName>
    </submittedName>
</protein>
<dbReference type="AlphaFoldDB" id="A0A553QFF1"/>
<accession>A0A553QFF1</accession>
<name>A0A553QFF1_9TELE</name>
<reference evidence="1 2" key="1">
    <citation type="journal article" date="2019" name="Sci. Data">
        <title>Hybrid genome assembly and annotation of Danionella translucida.</title>
        <authorList>
            <person name="Kadobianskyi M."/>
            <person name="Schulze L."/>
            <person name="Schuelke M."/>
            <person name="Judkewitz B."/>
        </authorList>
    </citation>
    <scope>NUCLEOTIDE SEQUENCE [LARGE SCALE GENOMIC DNA]</scope>
    <source>
        <strain evidence="1 2">Bolton</strain>
    </source>
</reference>
<dbReference type="Proteomes" id="UP000316079">
    <property type="component" value="Unassembled WGS sequence"/>
</dbReference>
<organism evidence="1 2">
    <name type="scientific">Danionella cerebrum</name>
    <dbReference type="NCBI Taxonomy" id="2873325"/>
    <lineage>
        <taxon>Eukaryota</taxon>
        <taxon>Metazoa</taxon>
        <taxon>Chordata</taxon>
        <taxon>Craniata</taxon>
        <taxon>Vertebrata</taxon>
        <taxon>Euteleostomi</taxon>
        <taxon>Actinopterygii</taxon>
        <taxon>Neopterygii</taxon>
        <taxon>Teleostei</taxon>
        <taxon>Ostariophysi</taxon>
        <taxon>Cypriniformes</taxon>
        <taxon>Danionidae</taxon>
        <taxon>Danioninae</taxon>
        <taxon>Danionella</taxon>
    </lineage>
</organism>
<evidence type="ECO:0000313" key="2">
    <source>
        <dbReference type="Proteomes" id="UP000316079"/>
    </source>
</evidence>
<dbReference type="EMBL" id="SRMA01026030">
    <property type="protein sequence ID" value="TRY88674.1"/>
    <property type="molecule type" value="Genomic_DNA"/>
</dbReference>
<evidence type="ECO:0000313" key="1">
    <source>
        <dbReference type="EMBL" id="TRY88674.1"/>
    </source>
</evidence>
<sequence>MSLPANSELCSLERIARYRSACINGSPFAINKPIDIKPRRKWIVTWRFSSDKAEAFSDEVSQAVRFSQATMASESPGDSPLSLFRSSFLLNRNQLEMNSLKGKKRKRWFKSL</sequence>
<comment type="caution">
    <text evidence="1">The sequence shown here is derived from an EMBL/GenBank/DDBJ whole genome shotgun (WGS) entry which is preliminary data.</text>
</comment>
<gene>
    <name evidence="1" type="ORF">DNTS_025692</name>
</gene>
<proteinExistence type="predicted"/>
<keyword evidence="2" id="KW-1185">Reference proteome</keyword>